<keyword evidence="2" id="KW-0732">Signal</keyword>
<protein>
    <submittedName>
        <fullName evidence="3">Uncharacterized protein</fullName>
    </submittedName>
</protein>
<evidence type="ECO:0000256" key="2">
    <source>
        <dbReference type="SAM" id="SignalP"/>
    </source>
</evidence>
<keyword evidence="4" id="KW-1185">Reference proteome</keyword>
<dbReference type="AlphaFoldDB" id="A0AAV6UQ26"/>
<name>A0AAV6UQ26_9ARAC</name>
<feature type="compositionally biased region" description="Low complexity" evidence="1">
    <location>
        <begin position="829"/>
        <end position="846"/>
    </location>
</feature>
<evidence type="ECO:0000313" key="3">
    <source>
        <dbReference type="EMBL" id="KAG8186254.1"/>
    </source>
</evidence>
<reference evidence="3 4" key="1">
    <citation type="journal article" date="2022" name="Nat. Ecol. Evol.">
        <title>A masculinizing supergene underlies an exaggerated male reproductive morph in a spider.</title>
        <authorList>
            <person name="Hendrickx F."/>
            <person name="De Corte Z."/>
            <person name="Sonet G."/>
            <person name="Van Belleghem S.M."/>
            <person name="Kostlbacher S."/>
            <person name="Vangestel C."/>
        </authorList>
    </citation>
    <scope>NUCLEOTIDE SEQUENCE [LARGE SCALE GENOMIC DNA]</scope>
    <source>
        <strain evidence="3">W744_W776</strain>
    </source>
</reference>
<feature type="compositionally biased region" description="Basic and acidic residues" evidence="1">
    <location>
        <begin position="847"/>
        <end position="863"/>
    </location>
</feature>
<organism evidence="3 4">
    <name type="scientific">Oedothorax gibbosus</name>
    <dbReference type="NCBI Taxonomy" id="931172"/>
    <lineage>
        <taxon>Eukaryota</taxon>
        <taxon>Metazoa</taxon>
        <taxon>Ecdysozoa</taxon>
        <taxon>Arthropoda</taxon>
        <taxon>Chelicerata</taxon>
        <taxon>Arachnida</taxon>
        <taxon>Araneae</taxon>
        <taxon>Araneomorphae</taxon>
        <taxon>Entelegynae</taxon>
        <taxon>Araneoidea</taxon>
        <taxon>Linyphiidae</taxon>
        <taxon>Erigoninae</taxon>
        <taxon>Oedothorax</taxon>
    </lineage>
</organism>
<evidence type="ECO:0000256" key="1">
    <source>
        <dbReference type="SAM" id="MobiDB-lite"/>
    </source>
</evidence>
<sequence>MSWWCLLLFSECVLATFPPVSNPPPIPNQGVRTVDISRQFYVQDDLQINPPVVKEEGYLPPLPPDPKVDDQRWFVYENQSGEPSDLPSSTETFDRYYSNGLPAVGPVATPVPDDSYLAQPSGTSKVLPNSPVNARSSDVWVLVKGPDDQYVPQRLVQVQYPQERISQVVSADFDPQIPPVTAKSVIPPPVKTSDQILPQVWVRQQSQVQQQNVYQDSASNIVSIPVAKQNIDYSPQAAKQYIQTDVPQIQQQTFLPQQSLSPKTSDYVLPLSLPSVSKGGVINPAQQNAVVNQPVIYKGADISSPKQPVLVQGVNYKGVDVSSPDLAEISQPINYKGVDLASPNPPIVVNQQVNYKGVDSGPPTTGILVNQPDNYRGVDLSPPKSSFLVNQPDNYKGIDITPLKQTVVVNQPADYKGADIPPTNQDIIINQKSNYKGIDNFPNQATIINQPDTYKSGYISAPKQVSVVTQPQLNVPFPNVLPQVRHIWIPTSAQTGKFITVPVTGSIVDSGKTVPSKGAPINVPQPISVSGTWVLKQDGSLPRFEPQGIVSQQVVQNAPLGTRKVIMFRSPNNAPVFGNFGNSRVPVDVWANSKDFRTPPVIAKSIAPALPLPSKSEPVVVGKSGQVVNISPQKTFFSTNKGFPPQPRTVLPSVVSPVVQISNGKPCLTVPQKPIVSPKIVPYPIYRPSIAVNRQTLPRILRLNRHPFGSYYVLNPKIGPSLYAYPRPQASYVQQTKNGLVRILPAKQFNIPSKQLYYTGPRRQVALPVNQIKTISQVLPPQFAFPAVQAFNRLRYAYPQTGFLRSLPATGKNVFIFPPNIKKKSRPVLKASSSESSSSESSSSESKSAENKSKLKSKEEIGESSKTSAESAEASKSERETEDVEAAASEPEPESKEASEEAAPVSEASENPEEVDSEANSAS</sequence>
<comment type="caution">
    <text evidence="3">The sequence shown here is derived from an EMBL/GenBank/DDBJ whole genome shotgun (WGS) entry which is preliminary data.</text>
</comment>
<dbReference type="EMBL" id="JAFNEN010000308">
    <property type="protein sequence ID" value="KAG8186254.1"/>
    <property type="molecule type" value="Genomic_DNA"/>
</dbReference>
<accession>A0AAV6UQ26</accession>
<proteinExistence type="predicted"/>
<feature type="region of interest" description="Disordered" evidence="1">
    <location>
        <begin position="826"/>
        <end position="923"/>
    </location>
</feature>
<feature type="chain" id="PRO_5043428664" evidence="2">
    <location>
        <begin position="16"/>
        <end position="923"/>
    </location>
</feature>
<feature type="signal peptide" evidence="2">
    <location>
        <begin position="1"/>
        <end position="15"/>
    </location>
</feature>
<evidence type="ECO:0000313" key="4">
    <source>
        <dbReference type="Proteomes" id="UP000827092"/>
    </source>
</evidence>
<dbReference type="Proteomes" id="UP000827092">
    <property type="component" value="Unassembled WGS sequence"/>
</dbReference>
<gene>
    <name evidence="3" type="ORF">JTE90_004230</name>
</gene>